<dbReference type="InterPro" id="IPR007553">
    <property type="entry name" value="2-thiour_desulf"/>
</dbReference>
<proteinExistence type="predicted"/>
<dbReference type="EMBL" id="MKIE01000001">
    <property type="protein sequence ID" value="OHW63145.1"/>
    <property type="molecule type" value="Genomic_DNA"/>
</dbReference>
<dbReference type="OrthoDB" id="9797779at2"/>
<comment type="caution">
    <text evidence="1">The sequence shown here is derived from an EMBL/GenBank/DDBJ whole genome shotgun (WGS) entry which is preliminary data.</text>
</comment>
<dbReference type="Proteomes" id="UP000180254">
    <property type="component" value="Unassembled WGS sequence"/>
</dbReference>
<accession>A0A1S1V9P9</accession>
<reference evidence="1 2" key="1">
    <citation type="submission" date="2016-09" db="EMBL/GenBank/DDBJ databases">
        <title>Genome sequence of Eubacterium angustum.</title>
        <authorList>
            <person name="Poehlein A."/>
            <person name="Daniel R."/>
        </authorList>
    </citation>
    <scope>NUCLEOTIDE SEQUENCE [LARGE SCALE GENOMIC DNA]</scope>
    <source>
        <strain evidence="1 2">DSM 1989</strain>
    </source>
</reference>
<dbReference type="AlphaFoldDB" id="A0A1S1V9P9"/>
<evidence type="ECO:0000313" key="1">
    <source>
        <dbReference type="EMBL" id="OHW63145.1"/>
    </source>
</evidence>
<protein>
    <submittedName>
        <fullName evidence="1">Uncharacterized protein</fullName>
    </submittedName>
</protein>
<dbReference type="PANTHER" id="PTHR30087:SF1">
    <property type="entry name" value="HYPOTHETICAL CYTOSOLIC PROTEIN"/>
    <property type="match status" value="1"/>
</dbReference>
<dbReference type="Pfam" id="PF04463">
    <property type="entry name" value="2-thiour_desulf"/>
    <property type="match status" value="1"/>
</dbReference>
<gene>
    <name evidence="1" type="ORF">EUAN_00070</name>
</gene>
<organism evidence="1 2">
    <name type="scientific">Andreesenia angusta</name>
    <dbReference type="NCBI Taxonomy" id="39480"/>
    <lineage>
        <taxon>Bacteria</taxon>
        <taxon>Bacillati</taxon>
        <taxon>Bacillota</taxon>
        <taxon>Tissierellia</taxon>
        <taxon>Tissierellales</taxon>
        <taxon>Gottschalkiaceae</taxon>
        <taxon>Andreesenia</taxon>
    </lineage>
</organism>
<dbReference type="PANTHER" id="PTHR30087">
    <property type="entry name" value="INNER MEMBRANE PROTEIN"/>
    <property type="match status" value="1"/>
</dbReference>
<name>A0A1S1V9P9_9FIRM</name>
<evidence type="ECO:0000313" key="2">
    <source>
        <dbReference type="Proteomes" id="UP000180254"/>
    </source>
</evidence>
<keyword evidence="2" id="KW-1185">Reference proteome</keyword>
<sequence>MYLISACLLGKKCKYNGESNYDSNTVEFSKRVDYVEACPEELGGLPTPRVPCEIVGSRVVSKDGTDCTEEFLLGAKNTLEIAKERGVTKAILKSKSPSCGIYEIYDGTFSGVLKIGRGITADILEQNGIDLYSERDMELLSKNFKSRSYI</sequence>
<dbReference type="RefSeq" id="WP_071060431.1">
    <property type="nucleotide sequence ID" value="NZ_MKIE01000001.1"/>
</dbReference>
<dbReference type="STRING" id="39480.EUAN_00070"/>